<evidence type="ECO:0000313" key="1">
    <source>
        <dbReference type="EMBL" id="MFD1601171.1"/>
    </source>
</evidence>
<proteinExistence type="predicted"/>
<sequence>MKLYLIKYIAPILGSLYFAASFYQSNHSGCEIKAGISVFLAVSFSLSLYDKIKS</sequence>
<accession>A0ABW4H7M7</accession>
<evidence type="ECO:0000313" key="2">
    <source>
        <dbReference type="Proteomes" id="UP001597138"/>
    </source>
</evidence>
<dbReference type="EMBL" id="JBHUDZ010000001">
    <property type="protein sequence ID" value="MFD1601171.1"/>
    <property type="molecule type" value="Genomic_DNA"/>
</dbReference>
<organism evidence="1 2">
    <name type="scientific">Flavobacterium artemisiae</name>
    <dbReference type="NCBI Taxonomy" id="2126556"/>
    <lineage>
        <taxon>Bacteria</taxon>
        <taxon>Pseudomonadati</taxon>
        <taxon>Bacteroidota</taxon>
        <taxon>Flavobacteriia</taxon>
        <taxon>Flavobacteriales</taxon>
        <taxon>Flavobacteriaceae</taxon>
        <taxon>Flavobacterium</taxon>
    </lineage>
</organism>
<name>A0ABW4H7M7_9FLAO</name>
<evidence type="ECO:0008006" key="3">
    <source>
        <dbReference type="Google" id="ProtNLM"/>
    </source>
</evidence>
<dbReference type="RefSeq" id="WP_379817257.1">
    <property type="nucleotide sequence ID" value="NZ_JBHUDZ010000001.1"/>
</dbReference>
<comment type="caution">
    <text evidence="1">The sequence shown here is derived from an EMBL/GenBank/DDBJ whole genome shotgun (WGS) entry which is preliminary data.</text>
</comment>
<protein>
    <recommendedName>
        <fullName evidence="3">TMhelix containing protein</fullName>
    </recommendedName>
</protein>
<reference evidence="2" key="1">
    <citation type="journal article" date="2019" name="Int. J. Syst. Evol. Microbiol.">
        <title>The Global Catalogue of Microorganisms (GCM) 10K type strain sequencing project: providing services to taxonomists for standard genome sequencing and annotation.</title>
        <authorList>
            <consortium name="The Broad Institute Genomics Platform"/>
            <consortium name="The Broad Institute Genome Sequencing Center for Infectious Disease"/>
            <person name="Wu L."/>
            <person name="Ma J."/>
        </authorList>
    </citation>
    <scope>NUCLEOTIDE SEQUENCE [LARGE SCALE GENOMIC DNA]</scope>
    <source>
        <strain evidence="2">CCUG 70865</strain>
    </source>
</reference>
<keyword evidence="2" id="KW-1185">Reference proteome</keyword>
<dbReference type="Proteomes" id="UP001597138">
    <property type="component" value="Unassembled WGS sequence"/>
</dbReference>
<gene>
    <name evidence="1" type="ORF">ACFSC2_00300</name>
</gene>